<dbReference type="EMBL" id="QGMH01000167">
    <property type="protein sequence ID" value="TVY23664.1"/>
    <property type="molecule type" value="Genomic_DNA"/>
</dbReference>
<comment type="caution">
    <text evidence="1">The sequence shown here is derived from an EMBL/GenBank/DDBJ whole genome shotgun (WGS) entry which is preliminary data.</text>
</comment>
<organism evidence="1 2">
    <name type="scientific">Lachnellula hyalina</name>
    <dbReference type="NCBI Taxonomy" id="1316788"/>
    <lineage>
        <taxon>Eukaryota</taxon>
        <taxon>Fungi</taxon>
        <taxon>Dikarya</taxon>
        <taxon>Ascomycota</taxon>
        <taxon>Pezizomycotina</taxon>
        <taxon>Leotiomycetes</taxon>
        <taxon>Helotiales</taxon>
        <taxon>Lachnaceae</taxon>
        <taxon>Lachnellula</taxon>
    </lineage>
</organism>
<evidence type="ECO:0000313" key="1">
    <source>
        <dbReference type="EMBL" id="TVY23664.1"/>
    </source>
</evidence>
<evidence type="ECO:0000313" key="2">
    <source>
        <dbReference type="Proteomes" id="UP000431533"/>
    </source>
</evidence>
<proteinExistence type="predicted"/>
<protein>
    <submittedName>
        <fullName evidence="1">Uncharacterized protein</fullName>
    </submittedName>
</protein>
<gene>
    <name evidence="1" type="ORF">LHYA1_G006565</name>
</gene>
<dbReference type="RefSeq" id="XP_031002452.1">
    <property type="nucleotide sequence ID" value="XM_031151502.1"/>
</dbReference>
<sequence>MQSDPSDDEDNFTLLDSLIKIVLRVGNAISEWDAKLRGGDGRLQIYKEWLPVKTLDDATPVAYSIQFSFISFEVAAAFIFCEMTKIFLCQLIIDMTTCARGSTTDDYKSFSDIDIRKYKTKAMKSADKLCQSTDYFFCSAPADAQTLLCNLSKTGTGDPAQDALLELKVGFCESVQTSLRTEGLASMGGVNLSSNLKR</sequence>
<dbReference type="GeneID" id="41986763"/>
<keyword evidence="2" id="KW-1185">Reference proteome</keyword>
<name>A0A8H8TVA8_9HELO</name>
<dbReference type="Proteomes" id="UP000431533">
    <property type="component" value="Unassembled WGS sequence"/>
</dbReference>
<dbReference type="AlphaFoldDB" id="A0A8H8TVA8"/>
<accession>A0A8H8TVA8</accession>
<reference evidence="1 2" key="1">
    <citation type="submission" date="2018-05" db="EMBL/GenBank/DDBJ databases">
        <title>Genome sequencing and assembly of the regulated plant pathogen Lachnellula willkommii and related sister species for the development of diagnostic species identification markers.</title>
        <authorList>
            <person name="Giroux E."/>
            <person name="Bilodeau G."/>
        </authorList>
    </citation>
    <scope>NUCLEOTIDE SEQUENCE [LARGE SCALE GENOMIC DNA]</scope>
    <source>
        <strain evidence="1 2">CBS 185.66</strain>
    </source>
</reference>